<sequence length="164" mass="18691">MAVESIFEGVNCIFCGIFLFMANPVLKQLDVVSKLTRSSSKNEQEPHDLMNRGLIGEYNCKLCVKRDVAECLGLDPSLTTLIPLYHGEYNLIFFFFLFAGYHRGPIPPPQPLPPPTIREIKPKITSTRMMVSVINTINQSNPSHIYHTCIYLSNFFIFLIILCY</sequence>
<reference evidence="2" key="3">
    <citation type="submission" date="2018-07" db="EMBL/GenBank/DDBJ databases">
        <title>WGS assembly of Glycine max.</title>
        <authorList>
            <person name="Schmutz J."/>
            <person name="Cannon S."/>
            <person name="Schlueter J."/>
            <person name="Ma J."/>
            <person name="Mitros T."/>
            <person name="Nelson W."/>
            <person name="Hyten D."/>
            <person name="Song Q."/>
            <person name="Thelen J."/>
            <person name="Cheng J."/>
            <person name="Xu D."/>
            <person name="Hellsten U."/>
            <person name="May G."/>
            <person name="Yu Y."/>
            <person name="Sakurai T."/>
            <person name="Umezawa T."/>
            <person name="Bhattacharyya M."/>
            <person name="Sandhu D."/>
            <person name="Valliyodan B."/>
            <person name="Lindquist E."/>
            <person name="Peto M."/>
            <person name="Grant D."/>
            <person name="Shu S."/>
            <person name="Goodstein D."/>
            <person name="Barry K."/>
            <person name="Futrell-Griggs M."/>
            <person name="Abernathy B."/>
            <person name="Du J."/>
            <person name="Tian Z."/>
            <person name="Zhu L."/>
            <person name="Gill N."/>
            <person name="Joshi T."/>
            <person name="Libault M."/>
            <person name="Sethuraman A."/>
            <person name="Zhang X."/>
            <person name="Shinozaki K."/>
            <person name="Nguyen H."/>
            <person name="Wing R."/>
            <person name="Cregan P."/>
            <person name="Specht J."/>
            <person name="Grimwood J."/>
            <person name="Rokhsar D."/>
            <person name="Stacey G."/>
            <person name="Shoemaker R."/>
            <person name="Jackson S."/>
        </authorList>
    </citation>
    <scope>NUCLEOTIDE SEQUENCE</scope>
    <source>
        <tissue evidence="2">Callus</tissue>
    </source>
</reference>
<evidence type="ECO:0000256" key="1">
    <source>
        <dbReference type="SAM" id="Phobius"/>
    </source>
</evidence>
<keyword evidence="1" id="KW-0472">Membrane</keyword>
<dbReference type="Gramene" id="KRH50498">
    <property type="protein sequence ID" value="KRH50498"/>
    <property type="gene ID" value="GLYMA_07G224300"/>
</dbReference>
<evidence type="ECO:0000313" key="2">
    <source>
        <dbReference type="EMBL" id="KRH50498.1"/>
    </source>
</evidence>
<feature type="transmembrane region" description="Helical" evidence="1">
    <location>
        <begin position="6"/>
        <end position="26"/>
    </location>
</feature>
<name>I1KMB6_SOYBN</name>
<reference evidence="3" key="2">
    <citation type="submission" date="2018-02" db="UniProtKB">
        <authorList>
            <consortium name="EnsemblPlants"/>
        </authorList>
    </citation>
    <scope>IDENTIFICATION</scope>
    <source>
        <strain evidence="3">Williams 82</strain>
    </source>
</reference>
<organism evidence="2">
    <name type="scientific">Glycine max</name>
    <name type="common">Soybean</name>
    <name type="synonym">Glycine hispida</name>
    <dbReference type="NCBI Taxonomy" id="3847"/>
    <lineage>
        <taxon>Eukaryota</taxon>
        <taxon>Viridiplantae</taxon>
        <taxon>Streptophyta</taxon>
        <taxon>Embryophyta</taxon>
        <taxon>Tracheophyta</taxon>
        <taxon>Spermatophyta</taxon>
        <taxon>Magnoliopsida</taxon>
        <taxon>eudicotyledons</taxon>
        <taxon>Gunneridae</taxon>
        <taxon>Pentapetalae</taxon>
        <taxon>rosids</taxon>
        <taxon>fabids</taxon>
        <taxon>Fabales</taxon>
        <taxon>Fabaceae</taxon>
        <taxon>Papilionoideae</taxon>
        <taxon>50 kb inversion clade</taxon>
        <taxon>NPAAA clade</taxon>
        <taxon>indigoferoid/millettioid clade</taxon>
        <taxon>Phaseoleae</taxon>
        <taxon>Glycine</taxon>
        <taxon>Glycine subgen. Soja</taxon>
    </lineage>
</organism>
<dbReference type="Proteomes" id="UP000008827">
    <property type="component" value="Chromosome 7"/>
</dbReference>
<gene>
    <name evidence="2" type="ORF">GLYMA_07G224300</name>
</gene>
<evidence type="ECO:0000313" key="3">
    <source>
        <dbReference type="EnsemblPlants" id="KRH50498"/>
    </source>
</evidence>
<dbReference type="InParanoid" id="I1KMB6"/>
<proteinExistence type="predicted"/>
<keyword evidence="1" id="KW-1133">Transmembrane helix</keyword>
<feature type="transmembrane region" description="Helical" evidence="1">
    <location>
        <begin position="145"/>
        <end position="163"/>
    </location>
</feature>
<dbReference type="EMBL" id="CM000840">
    <property type="protein sequence ID" value="KRH50498.1"/>
    <property type="molecule type" value="Genomic_DNA"/>
</dbReference>
<reference evidence="2 3" key="1">
    <citation type="journal article" date="2010" name="Nature">
        <title>Genome sequence of the palaeopolyploid soybean.</title>
        <authorList>
            <person name="Schmutz J."/>
            <person name="Cannon S.B."/>
            <person name="Schlueter J."/>
            <person name="Ma J."/>
            <person name="Mitros T."/>
            <person name="Nelson W."/>
            <person name="Hyten D.L."/>
            <person name="Song Q."/>
            <person name="Thelen J.J."/>
            <person name="Cheng J."/>
            <person name="Xu D."/>
            <person name="Hellsten U."/>
            <person name="May G.D."/>
            <person name="Yu Y."/>
            <person name="Sakurai T."/>
            <person name="Umezawa T."/>
            <person name="Bhattacharyya M.K."/>
            <person name="Sandhu D."/>
            <person name="Valliyodan B."/>
            <person name="Lindquist E."/>
            <person name="Peto M."/>
            <person name="Grant D."/>
            <person name="Shu S."/>
            <person name="Goodstein D."/>
            <person name="Barry K."/>
            <person name="Futrell-Griggs M."/>
            <person name="Abernathy B."/>
            <person name="Du J."/>
            <person name="Tian Z."/>
            <person name="Zhu L."/>
            <person name="Gill N."/>
            <person name="Joshi T."/>
            <person name="Libault M."/>
            <person name="Sethuraman A."/>
            <person name="Zhang X.-C."/>
            <person name="Shinozaki K."/>
            <person name="Nguyen H.T."/>
            <person name="Wing R.A."/>
            <person name="Cregan P."/>
            <person name="Specht J."/>
            <person name="Grimwood J."/>
            <person name="Rokhsar D."/>
            <person name="Stacey G."/>
            <person name="Shoemaker R.C."/>
            <person name="Jackson S.A."/>
        </authorList>
    </citation>
    <scope>NUCLEOTIDE SEQUENCE</scope>
    <source>
        <strain evidence="3">cv. Williams 82</strain>
        <tissue evidence="2">Callus</tissue>
    </source>
</reference>
<dbReference type="EnsemblPlants" id="KRH50498">
    <property type="protein sequence ID" value="KRH50498"/>
    <property type="gene ID" value="GLYMA_07G224300"/>
</dbReference>
<dbReference type="PaxDb" id="3847-GLYMA07G35070.1"/>
<evidence type="ECO:0000313" key="4">
    <source>
        <dbReference type="Proteomes" id="UP000008827"/>
    </source>
</evidence>
<accession>I1KMB6</accession>
<dbReference type="HOGENOM" id="CLU_1621924_0_0_1"/>
<keyword evidence="1" id="KW-0812">Transmembrane</keyword>
<protein>
    <submittedName>
        <fullName evidence="2 3">Uncharacterized protein</fullName>
    </submittedName>
</protein>
<keyword evidence="4" id="KW-1185">Reference proteome</keyword>
<dbReference type="AlphaFoldDB" id="I1KMB6"/>